<dbReference type="InterPro" id="IPR043216">
    <property type="entry name" value="PAP-like"/>
</dbReference>
<organism evidence="2 3">
    <name type="scientific">Araneus ventricosus</name>
    <name type="common">Orbweaver spider</name>
    <name type="synonym">Epeira ventricosa</name>
    <dbReference type="NCBI Taxonomy" id="182803"/>
    <lineage>
        <taxon>Eukaryota</taxon>
        <taxon>Metazoa</taxon>
        <taxon>Ecdysozoa</taxon>
        <taxon>Arthropoda</taxon>
        <taxon>Chelicerata</taxon>
        <taxon>Arachnida</taxon>
        <taxon>Araneae</taxon>
        <taxon>Araneomorphae</taxon>
        <taxon>Entelegynae</taxon>
        <taxon>Araneoidea</taxon>
        <taxon>Araneidae</taxon>
        <taxon>Araneus</taxon>
    </lineage>
</organism>
<reference evidence="2 3" key="1">
    <citation type="journal article" date="2019" name="Sci. Rep.">
        <title>Orb-weaving spider Araneus ventricosus genome elucidates the spidroin gene catalogue.</title>
        <authorList>
            <person name="Kono N."/>
            <person name="Nakamura H."/>
            <person name="Ohtoshi R."/>
            <person name="Moran D.A.P."/>
            <person name="Shinohara A."/>
            <person name="Yoshida Y."/>
            <person name="Fujiwara M."/>
            <person name="Mori M."/>
            <person name="Tomita M."/>
            <person name="Arakawa K."/>
        </authorList>
    </citation>
    <scope>NUCLEOTIDE SEQUENCE [LARGE SCALE GENOMIC DNA]</scope>
</reference>
<dbReference type="GO" id="GO:0005886">
    <property type="term" value="C:plasma membrane"/>
    <property type="evidence" value="ECO:0007669"/>
    <property type="project" value="TreeGrafter"/>
</dbReference>
<evidence type="ECO:0000313" key="2">
    <source>
        <dbReference type="EMBL" id="GBM29238.1"/>
    </source>
</evidence>
<evidence type="ECO:0008006" key="4">
    <source>
        <dbReference type="Google" id="ProtNLM"/>
    </source>
</evidence>
<dbReference type="AlphaFoldDB" id="A0A4Y2EM62"/>
<accession>A0A4Y2EM62</accession>
<keyword evidence="1" id="KW-0472">Membrane</keyword>
<name>A0A4Y2EM62_ARAVE</name>
<dbReference type="GO" id="GO:0046839">
    <property type="term" value="P:phospholipid dephosphorylation"/>
    <property type="evidence" value="ECO:0007669"/>
    <property type="project" value="TreeGrafter"/>
</dbReference>
<feature type="transmembrane region" description="Helical" evidence="1">
    <location>
        <begin position="56"/>
        <end position="75"/>
    </location>
</feature>
<keyword evidence="1" id="KW-0812">Transmembrane</keyword>
<comment type="caution">
    <text evidence="2">The sequence shown here is derived from an EMBL/GenBank/DDBJ whole genome shotgun (WGS) entry which is preliminary data.</text>
</comment>
<gene>
    <name evidence="2" type="ORF">AVEN_116006_1</name>
</gene>
<dbReference type="OrthoDB" id="8907274at2759"/>
<sequence length="142" mass="16505">MEVKYRIHTSSIPFRLLSFLFVIYNNSSWATFGKNIGFYCDDESIKKPFSGDSVRVSYLFSVLLALFPLFIYISERLMRKEIVKGGSHSGTSSCRLFIKFYYSGFLYVLLVTEVLKVFFTELRPHFYYSCLPNMTNIDCSKG</sequence>
<feature type="transmembrane region" description="Helical" evidence="1">
    <location>
        <begin position="96"/>
        <end position="119"/>
    </location>
</feature>
<dbReference type="GO" id="GO:0006644">
    <property type="term" value="P:phospholipid metabolic process"/>
    <property type="evidence" value="ECO:0007669"/>
    <property type="project" value="InterPro"/>
</dbReference>
<dbReference type="PANTHER" id="PTHR10165">
    <property type="entry name" value="LIPID PHOSPHATE PHOSPHATASE"/>
    <property type="match status" value="1"/>
</dbReference>
<keyword evidence="3" id="KW-1185">Reference proteome</keyword>
<dbReference type="PANTHER" id="PTHR10165:SF103">
    <property type="entry name" value="PHOSPHOLIPID PHOSPHATASE HOMOLOG 1.2 HOMOLOG"/>
    <property type="match status" value="1"/>
</dbReference>
<dbReference type="EMBL" id="BGPR01000630">
    <property type="protein sequence ID" value="GBM29238.1"/>
    <property type="molecule type" value="Genomic_DNA"/>
</dbReference>
<evidence type="ECO:0000256" key="1">
    <source>
        <dbReference type="SAM" id="Phobius"/>
    </source>
</evidence>
<dbReference type="GO" id="GO:0008195">
    <property type="term" value="F:phosphatidate phosphatase activity"/>
    <property type="evidence" value="ECO:0007669"/>
    <property type="project" value="TreeGrafter"/>
</dbReference>
<dbReference type="GO" id="GO:0007165">
    <property type="term" value="P:signal transduction"/>
    <property type="evidence" value="ECO:0007669"/>
    <property type="project" value="TreeGrafter"/>
</dbReference>
<proteinExistence type="predicted"/>
<protein>
    <recommendedName>
        <fullName evidence="4">Phosphatidate phosphatase</fullName>
    </recommendedName>
</protein>
<keyword evidence="1" id="KW-1133">Transmembrane helix</keyword>
<evidence type="ECO:0000313" key="3">
    <source>
        <dbReference type="Proteomes" id="UP000499080"/>
    </source>
</evidence>
<feature type="transmembrane region" description="Helical" evidence="1">
    <location>
        <begin position="12"/>
        <end position="32"/>
    </location>
</feature>
<dbReference type="Proteomes" id="UP000499080">
    <property type="component" value="Unassembled WGS sequence"/>
</dbReference>